<dbReference type="Proteomes" id="UP001649381">
    <property type="component" value="Unassembled WGS sequence"/>
</dbReference>
<dbReference type="InterPro" id="IPR005646">
    <property type="entry name" value="FapA"/>
</dbReference>
<evidence type="ECO:0000313" key="3">
    <source>
        <dbReference type="EMBL" id="MCF6137133.1"/>
    </source>
</evidence>
<dbReference type="RefSeq" id="WP_236332464.1">
    <property type="nucleotide sequence ID" value="NZ_JAKIJS010000001.1"/>
</dbReference>
<evidence type="ECO:0000313" key="4">
    <source>
        <dbReference type="Proteomes" id="UP001649381"/>
    </source>
</evidence>
<protein>
    <submittedName>
        <fullName evidence="3">FapA family protein</fullName>
    </submittedName>
</protein>
<dbReference type="InterPro" id="IPR046866">
    <property type="entry name" value="FapA_N"/>
</dbReference>
<gene>
    <name evidence="3" type="ORF">L2716_05265</name>
</gene>
<keyword evidence="1" id="KW-0175">Coiled coil</keyword>
<comment type="caution">
    <text evidence="3">The sequence shown here is derived from an EMBL/GenBank/DDBJ whole genome shotgun (WGS) entry which is preliminary data.</text>
</comment>
<dbReference type="EMBL" id="JAKIJS010000001">
    <property type="protein sequence ID" value="MCF6137133.1"/>
    <property type="molecule type" value="Genomic_DNA"/>
</dbReference>
<dbReference type="PANTHER" id="PTHR38032:SF1">
    <property type="entry name" value="RNA-BINDING PROTEIN KHPB N-TERMINAL DOMAIN-CONTAINING PROTEIN"/>
    <property type="match status" value="1"/>
</dbReference>
<name>A0ABS9GZW5_9BACL</name>
<reference evidence="3 4" key="1">
    <citation type="submission" date="2022-01" db="EMBL/GenBank/DDBJ databases">
        <title>Alkalihalobacillus sp. EGI L200015, a novel bacterium isolated from a salt lake sediment.</title>
        <authorList>
            <person name="Gao L."/>
            <person name="Fang B.-Z."/>
            <person name="Li W.-J."/>
        </authorList>
    </citation>
    <scope>NUCLEOTIDE SEQUENCE [LARGE SCALE GENOMIC DNA]</scope>
    <source>
        <strain evidence="3 4">KCTC 12718</strain>
    </source>
</reference>
<feature type="domain" description="Flagellar Assembly Protein A N-terminal region" evidence="2">
    <location>
        <begin position="10"/>
        <end position="177"/>
    </location>
</feature>
<accession>A0ABS9GZW5</accession>
<feature type="coiled-coil region" evidence="1">
    <location>
        <begin position="339"/>
        <end position="406"/>
    </location>
</feature>
<sequence>MGIDLISESVQLKVKENGMSAILVPTSSVKEAVTLDALLDFLTDNQIIYGINLDVLESIVVDLDNWNEPIKIAEGMKPVDGEPGYISPVLNETESTNLEARFVDLRSPTRIQSVKKGDLIAKIVPHTLGTDGMNVMGEKVVAKPGKPLQVKETKHTKVDFTTNKIIARSDGQVSYQKRSVHVFPVYEVNSDLDLNTGNLSFTGNIHIHGDVPSGYTISADGDVRIAGSVEASDIQAGGSIFIRDGISGQGKGTISAGCDVRTGYINQGSVTAGGDLHTGLINHSYVQVDGSVFCEKDKGIIHGGSISAGVNVHVKQAGNELMSKTQFYFGVPQHVIRQSDHLSSKVKEEEENLKKLLKLQSRIEQKNEDDRTTQERVLLLKIKNTFNQSENLVKQLQSELDIVREDFVEVTNHSLFVRGVVFPGVETTFGKYKRVLKSEYKAVEMKLVSGEVIIKHL</sequence>
<dbReference type="Pfam" id="PF20250">
    <property type="entry name" value="FapA_N"/>
    <property type="match status" value="1"/>
</dbReference>
<dbReference type="PANTHER" id="PTHR38032">
    <property type="entry name" value="POLYMERASE-RELATED"/>
    <property type="match status" value="1"/>
</dbReference>
<organism evidence="3 4">
    <name type="scientific">Pseudalkalibacillus berkeleyi</name>
    <dbReference type="NCBI Taxonomy" id="1069813"/>
    <lineage>
        <taxon>Bacteria</taxon>
        <taxon>Bacillati</taxon>
        <taxon>Bacillota</taxon>
        <taxon>Bacilli</taxon>
        <taxon>Bacillales</taxon>
        <taxon>Fictibacillaceae</taxon>
        <taxon>Pseudalkalibacillus</taxon>
    </lineage>
</organism>
<evidence type="ECO:0000259" key="2">
    <source>
        <dbReference type="Pfam" id="PF20250"/>
    </source>
</evidence>
<dbReference type="InterPro" id="IPR046865">
    <property type="entry name" value="FapA_b_solenoid"/>
</dbReference>
<keyword evidence="4" id="KW-1185">Reference proteome</keyword>
<dbReference type="Pfam" id="PF03961">
    <property type="entry name" value="FapA"/>
    <property type="match status" value="1"/>
</dbReference>
<proteinExistence type="predicted"/>
<evidence type="ECO:0000256" key="1">
    <source>
        <dbReference type="SAM" id="Coils"/>
    </source>
</evidence>